<name>A0A919DGZ2_9ACTN</name>
<dbReference type="EMBL" id="BNBT01000007">
    <property type="protein sequence ID" value="GHE41455.1"/>
    <property type="molecule type" value="Genomic_DNA"/>
</dbReference>
<proteinExistence type="predicted"/>
<gene>
    <name evidence="1" type="ORF">GCM10018785_08870</name>
</gene>
<accession>A0A919DGZ2</accession>
<evidence type="ECO:0000313" key="2">
    <source>
        <dbReference type="Proteomes" id="UP000608024"/>
    </source>
</evidence>
<dbReference type="AlphaFoldDB" id="A0A919DGZ2"/>
<keyword evidence="2" id="KW-1185">Reference proteome</keyword>
<protein>
    <submittedName>
        <fullName evidence="1">Uncharacterized protein</fullName>
    </submittedName>
</protein>
<sequence length="52" mass="5578">MNEPGFAHLPAGLLILVAALVAERLRALVVARRNARWAAARGGVEYGQGHTR</sequence>
<evidence type="ECO:0000313" key="1">
    <source>
        <dbReference type="EMBL" id="GHE41455.1"/>
    </source>
</evidence>
<dbReference type="Proteomes" id="UP000608024">
    <property type="component" value="Unassembled WGS sequence"/>
</dbReference>
<dbReference type="RefSeq" id="WP_373314557.1">
    <property type="nucleotide sequence ID" value="NZ_BNBT01000007.1"/>
</dbReference>
<comment type="caution">
    <text evidence="1">The sequence shown here is derived from an EMBL/GenBank/DDBJ whole genome shotgun (WGS) entry which is preliminary data.</text>
</comment>
<reference evidence="1" key="1">
    <citation type="journal article" date="2014" name="Int. J. Syst. Evol. Microbiol.">
        <title>Complete genome sequence of Corynebacterium casei LMG S-19264T (=DSM 44701T), isolated from a smear-ripened cheese.</title>
        <authorList>
            <consortium name="US DOE Joint Genome Institute (JGI-PGF)"/>
            <person name="Walter F."/>
            <person name="Albersmeier A."/>
            <person name="Kalinowski J."/>
            <person name="Ruckert C."/>
        </authorList>
    </citation>
    <scope>NUCLEOTIDE SEQUENCE</scope>
    <source>
        <strain evidence="1">JCM 4784</strain>
    </source>
</reference>
<organism evidence="1 2">
    <name type="scientific">Streptomyces longispororuber</name>
    <dbReference type="NCBI Taxonomy" id="68230"/>
    <lineage>
        <taxon>Bacteria</taxon>
        <taxon>Bacillati</taxon>
        <taxon>Actinomycetota</taxon>
        <taxon>Actinomycetes</taxon>
        <taxon>Kitasatosporales</taxon>
        <taxon>Streptomycetaceae</taxon>
        <taxon>Streptomyces</taxon>
    </lineage>
</organism>
<reference evidence="1" key="2">
    <citation type="submission" date="2020-09" db="EMBL/GenBank/DDBJ databases">
        <authorList>
            <person name="Sun Q."/>
            <person name="Ohkuma M."/>
        </authorList>
    </citation>
    <scope>NUCLEOTIDE SEQUENCE</scope>
    <source>
        <strain evidence="1">JCM 4784</strain>
    </source>
</reference>